<dbReference type="Pfam" id="PF13416">
    <property type="entry name" value="SBP_bac_8"/>
    <property type="match status" value="1"/>
</dbReference>
<name>A0A078MHY8_9PSED</name>
<dbReference type="InterPro" id="IPR006059">
    <property type="entry name" value="SBP"/>
</dbReference>
<dbReference type="GO" id="GO:0042597">
    <property type="term" value="C:periplasmic space"/>
    <property type="evidence" value="ECO:0007669"/>
    <property type="project" value="UniProtKB-SubCell"/>
</dbReference>
<sequence>MSRKSDSGAPSLSRRQMLKAAGLAMGAAAVGFSPFTSAQQPHRTLNILTWPGHADPFAVAEFEKLHNCTVVAREYVGGEAMLGLINQAPPGMFDVVMADAEYVDMLRMGNFIDKLNPDDYPIADFFPEFQRFEGHWDGDDLYSVMLRFGYIGMAYRTDVFTPEEVSSYAALWSEKAKGRLGMFDWYLPTMGCLSLHQHNPLPFDINNAQFDLLSKSLTSLAPQVSGFYSMSSLFSMLSNGTAAIIPGIGDWVVNLLQQDGVPVAAIVPEEGGLQWTESLSIVSSSRNKDLAKLFIQYMTSPEGQIRTARLPAYVASIPNRKGWELLNERHPEDAKMLGLTLDGPNVMDDYAKGKIHLRKLPVQQDIDRWNDVWTAFKSA</sequence>
<keyword evidence="3" id="KW-0732">Signal</keyword>
<dbReference type="AlphaFoldDB" id="A0A078MHY8"/>
<keyword evidence="2" id="KW-0813">Transport</keyword>
<dbReference type="InterPro" id="IPR001188">
    <property type="entry name" value="Sperm_putr-bd"/>
</dbReference>
<organism evidence="5">
    <name type="scientific">Pseudomonas saudimassiliensis</name>
    <dbReference type="NCBI Taxonomy" id="1461581"/>
    <lineage>
        <taxon>Bacteria</taxon>
        <taxon>Pseudomonadati</taxon>
        <taxon>Pseudomonadota</taxon>
        <taxon>Gammaproteobacteria</taxon>
        <taxon>Pseudomonadales</taxon>
        <taxon>Pseudomonadaceae</taxon>
        <taxon>Pseudomonas</taxon>
    </lineage>
</organism>
<accession>A0A078MHY8</accession>
<evidence type="ECO:0000256" key="1">
    <source>
        <dbReference type="ARBA" id="ARBA00004418"/>
    </source>
</evidence>
<dbReference type="PANTHER" id="PTHR30222:SF17">
    <property type="entry name" value="SPERMIDINE_PUTRESCINE-BINDING PERIPLASMIC PROTEIN"/>
    <property type="match status" value="1"/>
</dbReference>
<evidence type="ECO:0000313" key="5">
    <source>
        <dbReference type="EMBL" id="CEA04296.1"/>
    </source>
</evidence>
<evidence type="ECO:0000256" key="3">
    <source>
        <dbReference type="ARBA" id="ARBA00022729"/>
    </source>
</evidence>
<proteinExistence type="predicted"/>
<gene>
    <name evidence="5" type="ORF">BN1049_01450</name>
</gene>
<dbReference type="PRINTS" id="PR00909">
    <property type="entry name" value="SPERMDNBNDNG"/>
</dbReference>
<evidence type="ECO:0000256" key="2">
    <source>
        <dbReference type="ARBA" id="ARBA00022448"/>
    </source>
</evidence>
<dbReference type="SUPFAM" id="SSF53850">
    <property type="entry name" value="Periplasmic binding protein-like II"/>
    <property type="match status" value="1"/>
</dbReference>
<dbReference type="Gene3D" id="3.40.190.10">
    <property type="entry name" value="Periplasmic binding protein-like II"/>
    <property type="match status" value="2"/>
</dbReference>
<dbReference type="OrthoDB" id="9769319at2"/>
<protein>
    <submittedName>
        <fullName evidence="5">Extracellular solute-binding protein</fullName>
    </submittedName>
</protein>
<comment type="subcellular location">
    <subcellularLocation>
        <location evidence="1">Periplasm</location>
    </subcellularLocation>
</comment>
<dbReference type="EMBL" id="LK391969">
    <property type="protein sequence ID" value="CEF26517.1"/>
    <property type="molecule type" value="Genomic_DNA"/>
</dbReference>
<dbReference type="PANTHER" id="PTHR30222">
    <property type="entry name" value="SPERMIDINE/PUTRESCINE-BINDING PERIPLASMIC PROTEIN"/>
    <property type="match status" value="1"/>
</dbReference>
<dbReference type="EMBL" id="LM997413">
    <property type="protein sequence ID" value="CEA04296.1"/>
    <property type="molecule type" value="Genomic_DNA"/>
</dbReference>
<dbReference type="PROSITE" id="PS51318">
    <property type="entry name" value="TAT"/>
    <property type="match status" value="1"/>
</dbReference>
<evidence type="ECO:0000256" key="4">
    <source>
        <dbReference type="ARBA" id="ARBA00022764"/>
    </source>
</evidence>
<dbReference type="GO" id="GO:0015846">
    <property type="term" value="P:polyamine transport"/>
    <property type="evidence" value="ECO:0007669"/>
    <property type="project" value="InterPro"/>
</dbReference>
<dbReference type="RefSeq" id="WP_044499063.1">
    <property type="nucleotide sequence ID" value="NZ_LK391969.1"/>
</dbReference>
<dbReference type="InterPro" id="IPR006311">
    <property type="entry name" value="TAT_signal"/>
</dbReference>
<dbReference type="CDD" id="cd13590">
    <property type="entry name" value="PBP2_PotD_PotF_like"/>
    <property type="match status" value="1"/>
</dbReference>
<dbReference type="PATRIC" id="fig|1461581.3.peg.1427"/>
<reference evidence="5" key="1">
    <citation type="submission" date="2014-07" db="EMBL/GenBank/DDBJ databases">
        <authorList>
            <person name="Urmite Genomes Urmite Genomes"/>
        </authorList>
    </citation>
    <scope>NUCLEOTIDE SEQUENCE</scope>
    <source>
        <strain evidence="5">12M76_air</strain>
    </source>
</reference>
<keyword evidence="4" id="KW-0574">Periplasm</keyword>
<dbReference type="GO" id="GO:0019808">
    <property type="term" value="F:polyamine binding"/>
    <property type="evidence" value="ECO:0007669"/>
    <property type="project" value="InterPro"/>
</dbReference>